<dbReference type="PANTHER" id="PTHR42796:SF4">
    <property type="entry name" value="FUMARYLACETOACETATE HYDROLASE DOMAIN-CONTAINING PROTEIN 2A"/>
    <property type="match status" value="1"/>
</dbReference>
<keyword evidence="2" id="KW-0479">Metal-binding</keyword>
<accession>A0A381IKZ2</accession>
<name>A0A381IKZ2_AMIAI</name>
<dbReference type="InterPro" id="IPR051121">
    <property type="entry name" value="FAH"/>
</dbReference>
<evidence type="ECO:0000259" key="3">
    <source>
        <dbReference type="Pfam" id="PF01557"/>
    </source>
</evidence>
<dbReference type="PANTHER" id="PTHR42796">
    <property type="entry name" value="FUMARYLACETOACETATE HYDROLASE DOMAIN-CONTAINING PROTEIN 2A-RELATED"/>
    <property type="match status" value="1"/>
</dbReference>
<dbReference type="AlphaFoldDB" id="A0A381IKZ2"/>
<sequence length="287" mass="31037">MRLCSYFHNGRAGYGVVADDRIRDISSVLGDRFPTLANLLAEQDFVTICRQAIDRSAELPLAGIELQAPIPNPGKIICVGLNYHDHMVETRHTPTQHPTLFARFADSQCAHGEPMLMPSVSTQFDFEAELAVIIGRSGRNIPADAALDHVAGYSCYNDGSVRDWQTHTSQFLPGKNFPATGAFGPFLVTSDEIPDPQDLAISCRLNGETVQAARTSQMIHSVAQLIAYISSITPLSPGDVIVTGTPGGVGFARVPPLFMKEGDLVEVDIEGVGLLHNRIARETIQSA</sequence>
<keyword evidence="4" id="KW-0456">Lyase</keyword>
<organism evidence="4 5">
    <name type="scientific">Aminobacter aminovorans</name>
    <name type="common">Chelatobacter heintzii</name>
    <dbReference type="NCBI Taxonomy" id="83263"/>
    <lineage>
        <taxon>Bacteria</taxon>
        <taxon>Pseudomonadati</taxon>
        <taxon>Pseudomonadota</taxon>
        <taxon>Alphaproteobacteria</taxon>
        <taxon>Hyphomicrobiales</taxon>
        <taxon>Phyllobacteriaceae</taxon>
        <taxon>Aminobacter</taxon>
    </lineage>
</organism>
<dbReference type="Gene3D" id="3.90.850.10">
    <property type="entry name" value="Fumarylacetoacetase-like, C-terminal domain"/>
    <property type="match status" value="1"/>
</dbReference>
<dbReference type="GO" id="GO:0046872">
    <property type="term" value="F:metal ion binding"/>
    <property type="evidence" value="ECO:0007669"/>
    <property type="project" value="UniProtKB-KW"/>
</dbReference>
<gene>
    <name evidence="4" type="ORF">NCTC10684_05210</name>
</gene>
<dbReference type="InterPro" id="IPR011234">
    <property type="entry name" value="Fumarylacetoacetase-like_C"/>
</dbReference>
<dbReference type="GO" id="GO:0050385">
    <property type="term" value="F:ureidoglycolate lyase activity"/>
    <property type="evidence" value="ECO:0007669"/>
    <property type="project" value="UniProtKB-EC"/>
</dbReference>
<dbReference type="OrthoDB" id="5197601at2"/>
<comment type="similarity">
    <text evidence="1">Belongs to the FAH family.</text>
</comment>
<feature type="domain" description="Fumarylacetoacetase-like C-terminal" evidence="3">
    <location>
        <begin position="75"/>
        <end position="279"/>
    </location>
</feature>
<dbReference type="RefSeq" id="WP_115734215.1">
    <property type="nucleotide sequence ID" value="NZ_BAAAVY010000001.1"/>
</dbReference>
<dbReference type="EC" id="4.3.2.3" evidence="4"/>
<protein>
    <submittedName>
        <fullName evidence="4">Ureidoglycolate lyase</fullName>
        <ecNumber evidence="4">4.3.2.3</ecNumber>
    </submittedName>
</protein>
<evidence type="ECO:0000313" key="4">
    <source>
        <dbReference type="EMBL" id="SUY28577.1"/>
    </source>
</evidence>
<evidence type="ECO:0000256" key="2">
    <source>
        <dbReference type="ARBA" id="ARBA00022723"/>
    </source>
</evidence>
<reference evidence="4 5" key="1">
    <citation type="submission" date="2018-06" db="EMBL/GenBank/DDBJ databases">
        <authorList>
            <consortium name="Pathogen Informatics"/>
            <person name="Doyle S."/>
        </authorList>
    </citation>
    <scope>NUCLEOTIDE SEQUENCE [LARGE SCALE GENOMIC DNA]</scope>
    <source>
        <strain evidence="4 5">NCTC10684</strain>
    </source>
</reference>
<evidence type="ECO:0000313" key="5">
    <source>
        <dbReference type="Proteomes" id="UP000254701"/>
    </source>
</evidence>
<proteinExistence type="inferred from homology"/>
<dbReference type="Proteomes" id="UP000254701">
    <property type="component" value="Unassembled WGS sequence"/>
</dbReference>
<dbReference type="EMBL" id="UFSM01000002">
    <property type="protein sequence ID" value="SUY28577.1"/>
    <property type="molecule type" value="Genomic_DNA"/>
</dbReference>
<dbReference type="InterPro" id="IPR036663">
    <property type="entry name" value="Fumarylacetoacetase_C_sf"/>
</dbReference>
<dbReference type="Pfam" id="PF01557">
    <property type="entry name" value="FAA_hydrolase"/>
    <property type="match status" value="1"/>
</dbReference>
<dbReference type="GO" id="GO:0044281">
    <property type="term" value="P:small molecule metabolic process"/>
    <property type="evidence" value="ECO:0007669"/>
    <property type="project" value="UniProtKB-ARBA"/>
</dbReference>
<dbReference type="FunFam" id="3.90.850.10:FF:000008">
    <property type="entry name" value="FAA hydrolase family protein"/>
    <property type="match status" value="1"/>
</dbReference>
<dbReference type="SUPFAM" id="SSF56529">
    <property type="entry name" value="FAH"/>
    <property type="match status" value="1"/>
</dbReference>
<evidence type="ECO:0000256" key="1">
    <source>
        <dbReference type="ARBA" id="ARBA00010211"/>
    </source>
</evidence>